<dbReference type="Proteomes" id="UP000631114">
    <property type="component" value="Unassembled WGS sequence"/>
</dbReference>
<dbReference type="Gene3D" id="3.30.1370.110">
    <property type="match status" value="1"/>
</dbReference>
<dbReference type="OrthoDB" id="1928104at2759"/>
<evidence type="ECO:0000313" key="3">
    <source>
        <dbReference type="EMBL" id="KAF9589273.1"/>
    </source>
</evidence>
<dbReference type="InterPro" id="IPR013899">
    <property type="entry name" value="DUF1771"/>
</dbReference>
<feature type="region of interest" description="Disordered" evidence="1">
    <location>
        <begin position="57"/>
        <end position="97"/>
    </location>
</feature>
<keyword evidence="4" id="KW-1185">Reference proteome</keyword>
<organism evidence="3 4">
    <name type="scientific">Coptis chinensis</name>
    <dbReference type="NCBI Taxonomy" id="261450"/>
    <lineage>
        <taxon>Eukaryota</taxon>
        <taxon>Viridiplantae</taxon>
        <taxon>Streptophyta</taxon>
        <taxon>Embryophyta</taxon>
        <taxon>Tracheophyta</taxon>
        <taxon>Spermatophyta</taxon>
        <taxon>Magnoliopsida</taxon>
        <taxon>Ranunculales</taxon>
        <taxon>Ranunculaceae</taxon>
        <taxon>Coptidoideae</taxon>
        <taxon>Coptis</taxon>
    </lineage>
</organism>
<protein>
    <recommendedName>
        <fullName evidence="2">DUF1771 domain-containing protein</fullName>
    </recommendedName>
</protein>
<evidence type="ECO:0000259" key="2">
    <source>
        <dbReference type="SMART" id="SM01162"/>
    </source>
</evidence>
<dbReference type="AlphaFoldDB" id="A0A835H205"/>
<comment type="caution">
    <text evidence="3">The sequence shown here is derived from an EMBL/GenBank/DDBJ whole genome shotgun (WGS) entry which is preliminary data.</text>
</comment>
<name>A0A835H205_9MAGN</name>
<sequence>MEVHKLGSLEHDDETRALAGLLDIFASAFSLREIASAFCKAGRNAEIAAGILAESNGCTSSASTSQTSNERSTEAVPSENSTNADGNSKSLKHKKQSASVGTVSSVLGKAYSKPTTASNGLYQTSKPLKINLTEFQMNEVEGDDILLDSSTSQQPIDKDVEFFLFKMLGEGFQLSMDVIRDVLGSCGYDTNKSIEKLVDQSASTLNKSDDIIGGFAEKFAEEDSNQQYSSPKKASKSTGLPLRNEAEQIAQERRNLSREVLTSLFSAPDRPEEQPRKTLLSRAVKNKRSYGTVVSEPLEDRIHRTPSLLPYSIEPQKDTDDDVEEEDSYQVLRRTAREHWVTMKEYYKAAVEAFSKGNHTLAEKLLQQGQFYNNKAREADAKSSQKVFECSNKESPDDVVLDVHDHDVKQAIRLMKVHLSSLSGIQSIQKLKVIVETGEDITQGSRKRRVLKFLERESIKWTEEGGTITIPLAEIDPDLLSFAPKSDD</sequence>
<dbReference type="PANTHER" id="PTHR47872">
    <property type="entry name" value="NUCLEAR RNA EXPORT FACTOR SDE5-RELATED"/>
    <property type="match status" value="1"/>
</dbReference>
<reference evidence="3 4" key="1">
    <citation type="submission" date="2020-10" db="EMBL/GenBank/DDBJ databases">
        <title>The Coptis chinensis genome and diversification of protoberbering-type alkaloids.</title>
        <authorList>
            <person name="Wang B."/>
            <person name="Shu S."/>
            <person name="Song C."/>
            <person name="Liu Y."/>
        </authorList>
    </citation>
    <scope>NUCLEOTIDE SEQUENCE [LARGE SCALE GENOMIC DNA]</scope>
    <source>
        <strain evidence="3">HL-2020</strain>
        <tissue evidence="3">Leaf</tissue>
    </source>
</reference>
<dbReference type="EMBL" id="JADFTS010000009">
    <property type="protein sequence ID" value="KAF9589273.1"/>
    <property type="molecule type" value="Genomic_DNA"/>
</dbReference>
<proteinExistence type="predicted"/>
<evidence type="ECO:0000313" key="4">
    <source>
        <dbReference type="Proteomes" id="UP000631114"/>
    </source>
</evidence>
<dbReference type="SMART" id="SM01162">
    <property type="entry name" value="DUF1771"/>
    <property type="match status" value="1"/>
</dbReference>
<feature type="compositionally biased region" description="Polar residues" evidence="1">
    <location>
        <begin position="78"/>
        <end position="89"/>
    </location>
</feature>
<evidence type="ECO:0000256" key="1">
    <source>
        <dbReference type="SAM" id="MobiDB-lite"/>
    </source>
</evidence>
<dbReference type="InterPro" id="IPR036063">
    <property type="entry name" value="Smr_dom_sf"/>
</dbReference>
<dbReference type="Pfam" id="PF08590">
    <property type="entry name" value="DUF1771"/>
    <property type="match status" value="1"/>
</dbReference>
<feature type="compositionally biased region" description="Polar residues" evidence="1">
    <location>
        <begin position="57"/>
        <end position="70"/>
    </location>
</feature>
<feature type="region of interest" description="Disordered" evidence="1">
    <location>
        <begin position="222"/>
        <end position="242"/>
    </location>
</feature>
<feature type="compositionally biased region" description="Polar residues" evidence="1">
    <location>
        <begin position="225"/>
        <end position="238"/>
    </location>
</feature>
<gene>
    <name evidence="3" type="ORF">IFM89_022239</name>
</gene>
<dbReference type="PANTHER" id="PTHR47872:SF1">
    <property type="entry name" value="NUCLEAR RNA EXPORT FACTOR SDE5-RELATED"/>
    <property type="match status" value="1"/>
</dbReference>
<feature type="domain" description="DUF1771" evidence="2">
    <location>
        <begin position="328"/>
        <end position="393"/>
    </location>
</feature>
<accession>A0A835H205</accession>